<reference evidence="3 4" key="1">
    <citation type="journal article" date="2021" name="Int. J. Syst. Evol. Microbiol.">
        <title>Reticulibacter mediterranei gen. nov., sp. nov., within the new family Reticulibacteraceae fam. nov., and Ktedonospora formicarum gen. nov., sp. nov., Ktedonobacter robiniae sp. nov., Dictyobacter formicarum sp. nov. and Dictyobacter arantiisoli sp. nov., belonging to the class Ktedonobacteria.</title>
        <authorList>
            <person name="Yabe S."/>
            <person name="Zheng Y."/>
            <person name="Wang C.M."/>
            <person name="Sakai Y."/>
            <person name="Abe K."/>
            <person name="Yokota A."/>
            <person name="Donadio S."/>
            <person name="Cavaletti L."/>
            <person name="Monciardini P."/>
        </authorList>
    </citation>
    <scope>NUCLEOTIDE SEQUENCE [LARGE SCALE GENOMIC DNA]</scope>
    <source>
        <strain evidence="3 4">SOSP1-30</strain>
    </source>
</reference>
<evidence type="ECO:0000313" key="3">
    <source>
        <dbReference type="EMBL" id="GHO59051.1"/>
    </source>
</evidence>
<dbReference type="RefSeq" id="WP_201375266.1">
    <property type="nucleotide sequence ID" value="NZ_BNJG01000003.1"/>
</dbReference>
<organism evidence="3 4">
    <name type="scientific">Ktedonobacter robiniae</name>
    <dbReference type="NCBI Taxonomy" id="2778365"/>
    <lineage>
        <taxon>Bacteria</taxon>
        <taxon>Bacillati</taxon>
        <taxon>Chloroflexota</taxon>
        <taxon>Ktedonobacteria</taxon>
        <taxon>Ktedonobacterales</taxon>
        <taxon>Ktedonobacteraceae</taxon>
        <taxon>Ktedonobacter</taxon>
    </lineage>
</organism>
<dbReference type="NCBIfam" id="TIGR03666">
    <property type="entry name" value="Rv2061_F420"/>
    <property type="match status" value="1"/>
</dbReference>
<dbReference type="InterPro" id="IPR012349">
    <property type="entry name" value="Split_barrel_FMN-bd"/>
</dbReference>
<comment type="caution">
    <text evidence="3">The sequence shown here is derived from an EMBL/GenBank/DDBJ whole genome shotgun (WGS) entry which is preliminary data.</text>
</comment>
<evidence type="ECO:0000259" key="2">
    <source>
        <dbReference type="Pfam" id="PF01243"/>
    </source>
</evidence>
<proteinExistence type="predicted"/>
<protein>
    <recommendedName>
        <fullName evidence="2">Pyridoxamine 5'-phosphate oxidase N-terminal domain-containing protein</fullName>
    </recommendedName>
</protein>
<dbReference type="Gene3D" id="2.30.110.10">
    <property type="entry name" value="Electron Transport, Fmn-binding Protein, Chain A"/>
    <property type="match status" value="1"/>
</dbReference>
<dbReference type="Pfam" id="PF01243">
    <property type="entry name" value="PNPOx_N"/>
    <property type="match status" value="1"/>
</dbReference>
<dbReference type="InterPro" id="IPR052019">
    <property type="entry name" value="F420H2_bilvrd_red/Heme_oxyg"/>
</dbReference>
<dbReference type="PANTHER" id="PTHR35176:SF11">
    <property type="entry name" value="PYRIDOXAMINE 5'-PHOSPHATE OXIDASE FAMILY PROTEIN"/>
    <property type="match status" value="1"/>
</dbReference>
<dbReference type="InterPro" id="IPR011576">
    <property type="entry name" value="Pyridox_Oxase_N"/>
</dbReference>
<sequence length="151" mass="16472">MSEKTTHTTREYLTVPGKGHMTLLTSFRRNGTGVGTPVGTVASNGKLYFMTPADTWKVKRLAHNPRVTLAPGNRKGEALGPAIEGTVRRLYAEEAKHARGMLRIGIVGRFFGIVFDRKYPGEKTAVYEIVLDERGADMGNGGFEKTQAACS</sequence>
<accession>A0ABQ3V1N1</accession>
<feature type="domain" description="Pyridoxamine 5'-phosphate oxidase N-terminal" evidence="2">
    <location>
        <begin position="20"/>
        <end position="97"/>
    </location>
</feature>
<dbReference type="InterPro" id="IPR019965">
    <property type="entry name" value="PPOX_F420-dep_Rv2061_put"/>
</dbReference>
<dbReference type="Proteomes" id="UP000654345">
    <property type="component" value="Unassembled WGS sequence"/>
</dbReference>
<keyword evidence="4" id="KW-1185">Reference proteome</keyword>
<evidence type="ECO:0000313" key="4">
    <source>
        <dbReference type="Proteomes" id="UP000654345"/>
    </source>
</evidence>
<gene>
    <name evidence="3" type="ORF">KSB_75260</name>
</gene>
<dbReference type="SUPFAM" id="SSF50475">
    <property type="entry name" value="FMN-binding split barrel"/>
    <property type="match status" value="1"/>
</dbReference>
<name>A0ABQ3V1N1_9CHLR</name>
<keyword evidence="1" id="KW-0560">Oxidoreductase</keyword>
<evidence type="ECO:0000256" key="1">
    <source>
        <dbReference type="ARBA" id="ARBA00023002"/>
    </source>
</evidence>
<dbReference type="PANTHER" id="PTHR35176">
    <property type="entry name" value="HEME OXYGENASE HI_0854-RELATED"/>
    <property type="match status" value="1"/>
</dbReference>
<dbReference type="EMBL" id="BNJG01000003">
    <property type="protein sequence ID" value="GHO59051.1"/>
    <property type="molecule type" value="Genomic_DNA"/>
</dbReference>